<name>A0A291M3T3_9RHOB</name>
<dbReference type="OrthoDB" id="7864931at2"/>
<dbReference type="Proteomes" id="UP000219050">
    <property type="component" value="Plasmid pDY25-A"/>
</dbReference>
<sequence length="106" mass="11297">MFSTILQTLTDQGNSIHAYRAVARLAYEKAGEPSDHAAAFFVLGTIAEAFVERHERMPLLSKETEQSFAAFKEDIAALSAAYETGDPAGILAALNTVASSHAAVLI</sequence>
<keyword evidence="2" id="KW-1185">Reference proteome</keyword>
<proteinExistence type="predicted"/>
<organism evidence="1 2">
    <name type="scientific">Pacificitalea manganoxidans</name>
    <dbReference type="NCBI Taxonomy" id="1411902"/>
    <lineage>
        <taxon>Bacteria</taxon>
        <taxon>Pseudomonadati</taxon>
        <taxon>Pseudomonadota</taxon>
        <taxon>Alphaproteobacteria</taxon>
        <taxon>Rhodobacterales</taxon>
        <taxon>Paracoccaceae</taxon>
        <taxon>Pacificitalea</taxon>
    </lineage>
</organism>
<geneLocation type="plasmid" evidence="2">
    <name>pdy25-a</name>
</geneLocation>
<keyword evidence="1" id="KW-0614">Plasmid</keyword>
<reference evidence="1 2" key="1">
    <citation type="submission" date="2017-05" db="EMBL/GenBank/DDBJ databases">
        <title>Comparative genomic and metabolic analysis of manganese-oxidizing mechanisms in Celeribater manganoxidans DY25T: its adaption to the environment of polymetallic nodule.</title>
        <authorList>
            <person name="Wang X."/>
        </authorList>
    </citation>
    <scope>NUCLEOTIDE SEQUENCE [LARGE SCALE GENOMIC DNA]</scope>
    <source>
        <strain evidence="1 2">DY25</strain>
        <plasmid evidence="2">pdy25-a</plasmid>
    </source>
</reference>
<gene>
    <name evidence="1" type="ORF">CBW24_15970</name>
</gene>
<dbReference type="KEGG" id="cmag:CBW24_15970"/>
<dbReference type="RefSeq" id="WP_088664177.1">
    <property type="nucleotide sequence ID" value="NZ_CP021405.1"/>
</dbReference>
<evidence type="ECO:0000313" key="2">
    <source>
        <dbReference type="Proteomes" id="UP000219050"/>
    </source>
</evidence>
<dbReference type="AlphaFoldDB" id="A0A291M3T3"/>
<accession>A0A291M3T3</accession>
<evidence type="ECO:0000313" key="1">
    <source>
        <dbReference type="EMBL" id="ATI43643.1"/>
    </source>
</evidence>
<protein>
    <submittedName>
        <fullName evidence="1">Uncharacterized protein</fullName>
    </submittedName>
</protein>
<dbReference type="EMBL" id="CP021405">
    <property type="protein sequence ID" value="ATI43643.1"/>
    <property type="molecule type" value="Genomic_DNA"/>
</dbReference>